<evidence type="ECO:0000256" key="3">
    <source>
        <dbReference type="ARBA" id="ARBA00022475"/>
    </source>
</evidence>
<keyword evidence="5 7" id="KW-1133">Transmembrane helix</keyword>
<evidence type="ECO:0000256" key="6">
    <source>
        <dbReference type="ARBA" id="ARBA00023136"/>
    </source>
</evidence>
<gene>
    <name evidence="9" type="ORF">DRB17_14235</name>
</gene>
<dbReference type="InterPro" id="IPR036259">
    <property type="entry name" value="MFS_trans_sf"/>
</dbReference>
<evidence type="ECO:0000256" key="7">
    <source>
        <dbReference type="SAM" id="Phobius"/>
    </source>
</evidence>
<dbReference type="Pfam" id="PF07690">
    <property type="entry name" value="MFS_1"/>
    <property type="match status" value="1"/>
</dbReference>
<dbReference type="PROSITE" id="PS50850">
    <property type="entry name" value="MFS"/>
    <property type="match status" value="1"/>
</dbReference>
<evidence type="ECO:0000256" key="5">
    <source>
        <dbReference type="ARBA" id="ARBA00022989"/>
    </source>
</evidence>
<evidence type="ECO:0000313" key="9">
    <source>
        <dbReference type="EMBL" id="RDD61237.1"/>
    </source>
</evidence>
<feature type="transmembrane region" description="Helical" evidence="7">
    <location>
        <begin position="166"/>
        <end position="189"/>
    </location>
</feature>
<proteinExistence type="predicted"/>
<evidence type="ECO:0000313" key="10">
    <source>
        <dbReference type="Proteomes" id="UP000253941"/>
    </source>
</evidence>
<dbReference type="SUPFAM" id="SSF103473">
    <property type="entry name" value="MFS general substrate transporter"/>
    <property type="match status" value="1"/>
</dbReference>
<evidence type="ECO:0000256" key="1">
    <source>
        <dbReference type="ARBA" id="ARBA00004651"/>
    </source>
</evidence>
<evidence type="ECO:0000259" key="8">
    <source>
        <dbReference type="PROSITE" id="PS50850"/>
    </source>
</evidence>
<dbReference type="InterPro" id="IPR050171">
    <property type="entry name" value="MFS_Transporters"/>
</dbReference>
<keyword evidence="4 7" id="KW-0812">Transmembrane</keyword>
<organism evidence="9 10">
    <name type="scientific">Ferruginivarius sediminum</name>
    <dbReference type="NCBI Taxonomy" id="2661937"/>
    <lineage>
        <taxon>Bacteria</taxon>
        <taxon>Pseudomonadati</taxon>
        <taxon>Pseudomonadota</taxon>
        <taxon>Alphaproteobacteria</taxon>
        <taxon>Rhodospirillales</taxon>
        <taxon>Rhodospirillaceae</taxon>
        <taxon>Ferruginivarius</taxon>
    </lineage>
</organism>
<feature type="transmembrane region" description="Helical" evidence="7">
    <location>
        <begin position="12"/>
        <end position="40"/>
    </location>
</feature>
<comment type="subcellular location">
    <subcellularLocation>
        <location evidence="1">Cell membrane</location>
        <topology evidence="1">Multi-pass membrane protein</topology>
    </subcellularLocation>
</comment>
<dbReference type="Gene3D" id="1.20.1250.20">
    <property type="entry name" value="MFS general substrate transporter like domains"/>
    <property type="match status" value="2"/>
</dbReference>
<keyword evidence="10" id="KW-1185">Reference proteome</keyword>
<dbReference type="PANTHER" id="PTHR23517:SF2">
    <property type="entry name" value="MULTIDRUG RESISTANCE PROTEIN MDTH"/>
    <property type="match status" value="1"/>
</dbReference>
<comment type="caution">
    <text evidence="9">The sequence shown here is derived from an EMBL/GenBank/DDBJ whole genome shotgun (WGS) entry which is preliminary data.</text>
</comment>
<keyword evidence="6 7" id="KW-0472">Membrane</keyword>
<feature type="transmembrane region" description="Helical" evidence="7">
    <location>
        <begin position="52"/>
        <end position="73"/>
    </location>
</feature>
<feature type="transmembrane region" description="Helical" evidence="7">
    <location>
        <begin position="210"/>
        <end position="230"/>
    </location>
</feature>
<dbReference type="PANTHER" id="PTHR23517">
    <property type="entry name" value="RESISTANCE PROTEIN MDTM, PUTATIVE-RELATED-RELATED"/>
    <property type="match status" value="1"/>
</dbReference>
<dbReference type="GO" id="GO:0005886">
    <property type="term" value="C:plasma membrane"/>
    <property type="evidence" value="ECO:0007669"/>
    <property type="project" value="UniProtKB-SubCell"/>
</dbReference>
<evidence type="ECO:0000256" key="2">
    <source>
        <dbReference type="ARBA" id="ARBA00022448"/>
    </source>
</evidence>
<feature type="transmembrane region" description="Helical" evidence="7">
    <location>
        <begin position="106"/>
        <end position="128"/>
    </location>
</feature>
<protein>
    <submittedName>
        <fullName evidence="9">MFS transporter</fullName>
    </submittedName>
</protein>
<dbReference type="AlphaFoldDB" id="A0A369TAN3"/>
<reference evidence="9 10" key="1">
    <citation type="submission" date="2018-07" db="EMBL/GenBank/DDBJ databases">
        <title>Venubactetium sediminum gen. nov., sp. nov., isolated from a marine solar saltern.</title>
        <authorList>
            <person name="Wang S."/>
        </authorList>
    </citation>
    <scope>NUCLEOTIDE SEQUENCE [LARGE SCALE GENOMIC DNA]</scope>
    <source>
        <strain evidence="9 10">WD2A32</strain>
    </source>
</reference>
<feature type="transmembrane region" description="Helical" evidence="7">
    <location>
        <begin position="370"/>
        <end position="391"/>
    </location>
</feature>
<dbReference type="EMBL" id="QPMH01000014">
    <property type="protein sequence ID" value="RDD61237.1"/>
    <property type="molecule type" value="Genomic_DNA"/>
</dbReference>
<name>A0A369TAN3_9PROT</name>
<accession>A0A369TAN3</accession>
<feature type="transmembrane region" description="Helical" evidence="7">
    <location>
        <begin position="250"/>
        <end position="271"/>
    </location>
</feature>
<sequence>MHEASPVSRRSARLSLIFSALGHGYMHLFAAFYFVIVLALEADWGLPYHELVELWTLGALLIGLVAVPAGWLGDRWSTTGMMIVFFLGMGLAGIVCGLVDGPTAMMLGLAAIGVFAAIYHPVGIPWVVKNATAKGKALGINGIFGAVGIAGAGIVAGTLIDLASWRAAFIVPGIVSVVTGLALLACRLLGWIEEPRVEKASEEAHGRGDMLRAFTILLVTMFMMGLVFQATQAALPKVFDLRLRDLAGEGAFGIGAIVAAVYTVGGVMQVLGGHMADRLPLKAVYLGAFLLQVPILALLAALGGVPLIVVAMVTVLLSTGALPAENMMLARYTPDRHRSLAFGVKFVLAFGAAPVAMQIVGFIQGRTGEFVWLFLFLALCAGIAALAAAILPGGLRGSAPQESVQPAE</sequence>
<dbReference type="InterPro" id="IPR011701">
    <property type="entry name" value="MFS"/>
</dbReference>
<keyword evidence="2" id="KW-0813">Transport</keyword>
<feature type="transmembrane region" description="Helical" evidence="7">
    <location>
        <begin position="140"/>
        <end position="160"/>
    </location>
</feature>
<keyword evidence="3" id="KW-1003">Cell membrane</keyword>
<feature type="domain" description="Major facilitator superfamily (MFS) profile" evidence="8">
    <location>
        <begin position="15"/>
        <end position="396"/>
    </location>
</feature>
<dbReference type="InterPro" id="IPR020846">
    <property type="entry name" value="MFS_dom"/>
</dbReference>
<dbReference type="GO" id="GO:0022857">
    <property type="term" value="F:transmembrane transporter activity"/>
    <property type="evidence" value="ECO:0007669"/>
    <property type="project" value="InterPro"/>
</dbReference>
<feature type="transmembrane region" description="Helical" evidence="7">
    <location>
        <begin position="80"/>
        <end position="100"/>
    </location>
</feature>
<feature type="transmembrane region" description="Helical" evidence="7">
    <location>
        <begin position="342"/>
        <end position="364"/>
    </location>
</feature>
<dbReference type="Proteomes" id="UP000253941">
    <property type="component" value="Unassembled WGS sequence"/>
</dbReference>
<evidence type="ECO:0000256" key="4">
    <source>
        <dbReference type="ARBA" id="ARBA00022692"/>
    </source>
</evidence>